<evidence type="ECO:0000259" key="1">
    <source>
        <dbReference type="Pfam" id="PF05043"/>
    </source>
</evidence>
<comment type="caution">
    <text evidence="2">The sequence shown here is derived from an EMBL/GenBank/DDBJ whole genome shotgun (WGS) entry which is preliminary data.</text>
</comment>
<reference evidence="3" key="1">
    <citation type="journal article" date="2019" name="Int. J. Syst. Evol. Microbiol.">
        <title>The Global Catalogue of Microorganisms (GCM) 10K type strain sequencing project: providing services to taxonomists for standard genome sequencing and annotation.</title>
        <authorList>
            <consortium name="The Broad Institute Genomics Platform"/>
            <consortium name="The Broad Institute Genome Sequencing Center for Infectious Disease"/>
            <person name="Wu L."/>
            <person name="Ma J."/>
        </authorList>
    </citation>
    <scope>NUCLEOTIDE SEQUENCE [LARGE SCALE GENOMIC DNA]</scope>
    <source>
        <strain evidence="3">CCM 8903</strain>
    </source>
</reference>
<organism evidence="2 3">
    <name type="scientific">Lacticaseibacillus baoqingensis</name>
    <dbReference type="NCBI Taxonomy" id="2486013"/>
    <lineage>
        <taxon>Bacteria</taxon>
        <taxon>Bacillati</taxon>
        <taxon>Bacillota</taxon>
        <taxon>Bacilli</taxon>
        <taxon>Lactobacillales</taxon>
        <taxon>Lactobacillaceae</taxon>
        <taxon>Lacticaseibacillus</taxon>
    </lineage>
</organism>
<accession>A0ABW4EBZ2</accession>
<proteinExistence type="predicted"/>
<evidence type="ECO:0000313" key="3">
    <source>
        <dbReference type="Proteomes" id="UP001597252"/>
    </source>
</evidence>
<name>A0ABW4EBZ2_9LACO</name>
<dbReference type="Proteomes" id="UP001597252">
    <property type="component" value="Unassembled WGS sequence"/>
</dbReference>
<dbReference type="InterPro" id="IPR007737">
    <property type="entry name" value="Mga_HTH"/>
</dbReference>
<protein>
    <submittedName>
        <fullName evidence="2">Helix-turn-helix domain-containing protein</fullName>
    </submittedName>
</protein>
<gene>
    <name evidence="2" type="ORF">ACFQ5J_11825</name>
</gene>
<feature type="domain" description="Mga helix-turn-helix" evidence="1">
    <location>
        <begin position="85"/>
        <end position="165"/>
    </location>
</feature>
<sequence length="483" mass="54654">MQLDALLDNVEQRKLALIQDLEDAPELTVNDAEEKASLDLSDYLFNKTVDELITDLHRLHLDDVMRVQHADGQVRLDEDGQATCELLLRAYLQESVSFMLIDALVQGQLTSLAEFADTHYFGYWVVKNRFRAVRKFLSEYRLGIDNAFALTGEAKQKRLVLTALYVFVCQTQSDLLTPDESKAVAELVKDLNTRSGVAITAYQTMVITHYAGVAKLVPQACVDQTLTPLLAPLTPLCTQLQAALRTLVAGDAAGLVQELVVYLLANQAVVPKPGLDTAAIMQYCGPLPDFATIVQTQLELSGQSHEQLAQRYAQVVLAATVFPLDAFLTRQRVDMGFFEGSYPEYFHLVQAFIARQQTVRNCLWQYRISMFYRLFFVLVDTLQLTDLIEPVRICIDFTLGTEYDRYLQRNLQFFTTLNLEFEPVMTADVDILLTDIPELVDSPVETVVWLQPPRPIDWENLARLLVDLRDEKRAAKHTSIKPL</sequence>
<keyword evidence="3" id="KW-1185">Reference proteome</keyword>
<dbReference type="EMBL" id="JBHTON010000049">
    <property type="protein sequence ID" value="MFD1485916.1"/>
    <property type="molecule type" value="Genomic_DNA"/>
</dbReference>
<dbReference type="Pfam" id="PF05043">
    <property type="entry name" value="Mga"/>
    <property type="match status" value="1"/>
</dbReference>
<dbReference type="RefSeq" id="WP_164508571.1">
    <property type="nucleotide sequence ID" value="NZ_JBHTON010000049.1"/>
</dbReference>
<evidence type="ECO:0000313" key="2">
    <source>
        <dbReference type="EMBL" id="MFD1485916.1"/>
    </source>
</evidence>